<dbReference type="OrthoDB" id="19542at2"/>
<reference evidence="2 3" key="1">
    <citation type="submission" date="2018-01" db="EMBL/GenBank/DDBJ databases">
        <title>Whole genome sequencing of Histamine producing bacteria.</title>
        <authorList>
            <person name="Butler K."/>
        </authorList>
    </citation>
    <scope>NUCLEOTIDE SEQUENCE [LARGE SCALE GENOMIC DNA]</scope>
    <source>
        <strain evidence="2 3">DSM 24669</strain>
    </source>
</reference>
<feature type="chain" id="PRO_5030008978" evidence="1">
    <location>
        <begin position="25"/>
        <end position="733"/>
    </location>
</feature>
<comment type="caution">
    <text evidence="2">The sequence shown here is derived from an EMBL/GenBank/DDBJ whole genome shotgun (WGS) entry which is preliminary data.</text>
</comment>
<organism evidence="2 3">
    <name type="scientific">Photobacterium swingsii</name>
    <dbReference type="NCBI Taxonomy" id="680026"/>
    <lineage>
        <taxon>Bacteria</taxon>
        <taxon>Pseudomonadati</taxon>
        <taxon>Pseudomonadota</taxon>
        <taxon>Gammaproteobacteria</taxon>
        <taxon>Vibrionales</taxon>
        <taxon>Vibrionaceae</taxon>
        <taxon>Photobacterium</taxon>
    </lineage>
</organism>
<feature type="signal peptide" evidence="1">
    <location>
        <begin position="1"/>
        <end position="24"/>
    </location>
</feature>
<keyword evidence="1" id="KW-0732">Signal</keyword>
<evidence type="ECO:0000256" key="1">
    <source>
        <dbReference type="SAM" id="SignalP"/>
    </source>
</evidence>
<gene>
    <name evidence="2" type="ORF">C9I94_17085</name>
</gene>
<evidence type="ECO:0000313" key="3">
    <source>
        <dbReference type="Proteomes" id="UP000240481"/>
    </source>
</evidence>
<dbReference type="STRING" id="680026.AB733_23315"/>
<name>A0A0J8V5N8_9GAMM</name>
<dbReference type="InterPro" id="IPR010344">
    <property type="entry name" value="YbjH"/>
</dbReference>
<keyword evidence="3" id="KW-1185">Reference proteome</keyword>
<dbReference type="Proteomes" id="UP000240481">
    <property type="component" value="Unassembled WGS sequence"/>
</dbReference>
<evidence type="ECO:0000313" key="2">
    <source>
        <dbReference type="EMBL" id="PSW23333.1"/>
    </source>
</evidence>
<protein>
    <submittedName>
        <fullName evidence="2">YjbH domain-containing protein</fullName>
    </submittedName>
</protein>
<dbReference type="Pfam" id="PF06082">
    <property type="entry name" value="YjbH"/>
    <property type="match status" value="1"/>
</dbReference>
<dbReference type="RefSeq" id="WP_048900948.1">
    <property type="nucleotide sequence ID" value="NZ_AP024852.1"/>
</dbReference>
<proteinExistence type="predicted"/>
<dbReference type="EMBL" id="PYLZ01000009">
    <property type="protein sequence ID" value="PSW23333.1"/>
    <property type="molecule type" value="Genomic_DNA"/>
</dbReference>
<dbReference type="AlphaFoldDB" id="A0A0J8V5N8"/>
<sequence length="733" mass="82022">MKKTNTFALSALALALTPICHVQADEFDSPTFTPSQSDFGGVGLMQMPTGRVAKEGEFTLGATFNKEYHHYTVSLQLLPWMETTIRYTNVQDILYNPDPDFSGDNKLTDKGIDVKFRLLEESYWLPETSIGLRDIGGTGLFDGEFIAASKHFGPLDFTLGVGWGYIGNSANLSGDKSAGRDCGRDTSFKGKGGQVDYKRWFTGCAAVFGGVEYQTPWAPLRLKAEWDGNDYKSDFPVTRGPIDMPQDSQINYGALYRLGDWGDMRLSYERGNTWTFGVNLNTNFNDLTTTWHDEPKVAYTPTSQQADINTTDWQRVKEQLATNAGYDDAAIYINEKDTLTGDKSSITVVGNQTKYRDRNEAHERAALVLANTGVNVDEYRLVETNNNQPTTETRIDAEHFAKVANHEYIDAKVKDTSSTTTAMSVHGQQVANADNDFDWGIAPTLQQSFGSPEAFYLFNIGINANASYWLGNHVEASGSVYFNIYDNYDQFKYQGPPPDGTDLKRVRTLVRSYISDNPVRLDNLQLTWMDHFGDNFYSQAYGGYLEMMFGGIGGEVLYRPMNSNWAVGFDVNYVKQRDPNSQFGFFTDEVQIDPSTNRTYRVQTGTVTGHASVYYTPQWSLLPNTLLKMSAGQYLTEDKGMTVDFSKQFDSGVIAGAFASFTNLSAEEFGEGSFTKGFYVSIPFDLMTVKPSTNRATVSWVPLTRDGGQMLNRKYSLYEMTDARSPWYSRAAK</sequence>
<accession>A0A0J8V5N8</accession>